<dbReference type="Proteomes" id="UP000688137">
    <property type="component" value="Unassembled WGS sequence"/>
</dbReference>
<evidence type="ECO:0000313" key="1">
    <source>
        <dbReference type="EMBL" id="CAD8107298.1"/>
    </source>
</evidence>
<organism evidence="1 2">
    <name type="scientific">Paramecium primaurelia</name>
    <dbReference type="NCBI Taxonomy" id="5886"/>
    <lineage>
        <taxon>Eukaryota</taxon>
        <taxon>Sar</taxon>
        <taxon>Alveolata</taxon>
        <taxon>Ciliophora</taxon>
        <taxon>Intramacronucleata</taxon>
        <taxon>Oligohymenophorea</taxon>
        <taxon>Peniculida</taxon>
        <taxon>Parameciidae</taxon>
        <taxon>Paramecium</taxon>
    </lineage>
</organism>
<gene>
    <name evidence="1" type="ORF">PPRIM_AZ9-3.1.T1330098</name>
</gene>
<accession>A0A8S1PXA0</accession>
<protein>
    <submittedName>
        <fullName evidence="1">Uncharacterized protein</fullName>
    </submittedName>
</protein>
<dbReference type="OMA" id="TNSMIIN"/>
<proteinExistence type="predicted"/>
<reference evidence="1" key="1">
    <citation type="submission" date="2021-01" db="EMBL/GenBank/DDBJ databases">
        <authorList>
            <consortium name="Genoscope - CEA"/>
            <person name="William W."/>
        </authorList>
    </citation>
    <scope>NUCLEOTIDE SEQUENCE</scope>
</reference>
<evidence type="ECO:0000313" key="2">
    <source>
        <dbReference type="Proteomes" id="UP000688137"/>
    </source>
</evidence>
<dbReference type="AlphaFoldDB" id="A0A8S1PXA0"/>
<keyword evidence="2" id="KW-1185">Reference proteome</keyword>
<dbReference type="EMBL" id="CAJJDM010000136">
    <property type="protein sequence ID" value="CAD8107298.1"/>
    <property type="molecule type" value="Genomic_DNA"/>
</dbReference>
<comment type="caution">
    <text evidence="1">The sequence shown here is derived from an EMBL/GenBank/DDBJ whole genome shotgun (WGS) entry which is preliminary data.</text>
</comment>
<name>A0A8S1PXA0_PARPR</name>
<sequence>MKKSQFIFENKPSKQFPLDNKVWKLNENPTINEEPLFTEESEIGFQNEIKRIFNDSRCQQYTNSMIINNYTIHSISQATFNHIDSEFYQDYLTNQWDQYRYQSVLQ</sequence>